<dbReference type="EMBL" id="SRLO01000195">
    <property type="protein sequence ID" value="TNN68045.1"/>
    <property type="molecule type" value="Genomic_DNA"/>
</dbReference>
<dbReference type="InterPro" id="IPR038207">
    <property type="entry name" value="DIX_dom_sf"/>
</dbReference>
<dbReference type="GO" id="GO:0032436">
    <property type="term" value="P:positive regulation of proteasomal ubiquitin-dependent protein catabolic process"/>
    <property type="evidence" value="ECO:0007669"/>
    <property type="project" value="TreeGrafter"/>
</dbReference>
<organism evidence="5 6">
    <name type="scientific">Liparis tanakae</name>
    <name type="common">Tanaka's snailfish</name>
    <dbReference type="NCBI Taxonomy" id="230148"/>
    <lineage>
        <taxon>Eukaryota</taxon>
        <taxon>Metazoa</taxon>
        <taxon>Chordata</taxon>
        <taxon>Craniata</taxon>
        <taxon>Vertebrata</taxon>
        <taxon>Euteleostomi</taxon>
        <taxon>Actinopterygii</taxon>
        <taxon>Neopterygii</taxon>
        <taxon>Teleostei</taxon>
        <taxon>Neoteleostei</taxon>
        <taxon>Acanthomorphata</taxon>
        <taxon>Eupercaria</taxon>
        <taxon>Perciformes</taxon>
        <taxon>Cottioidei</taxon>
        <taxon>Cottales</taxon>
        <taxon>Liparidae</taxon>
        <taxon>Liparis</taxon>
    </lineage>
</organism>
<evidence type="ECO:0000256" key="2">
    <source>
        <dbReference type="PROSITE-ProRule" id="PRU00069"/>
    </source>
</evidence>
<dbReference type="SUPFAM" id="SSF54236">
    <property type="entry name" value="Ubiquitin-like"/>
    <property type="match status" value="1"/>
</dbReference>
<dbReference type="OrthoDB" id="10007451at2759"/>
<evidence type="ECO:0000256" key="3">
    <source>
        <dbReference type="SAM" id="MobiDB-lite"/>
    </source>
</evidence>
<dbReference type="GO" id="GO:0005886">
    <property type="term" value="C:plasma membrane"/>
    <property type="evidence" value="ECO:0007669"/>
    <property type="project" value="TreeGrafter"/>
</dbReference>
<dbReference type="GO" id="GO:0042802">
    <property type="term" value="F:identical protein binding"/>
    <property type="evidence" value="ECO:0007669"/>
    <property type="project" value="TreeGrafter"/>
</dbReference>
<dbReference type="GO" id="GO:0090090">
    <property type="term" value="P:negative regulation of canonical Wnt signaling pathway"/>
    <property type="evidence" value="ECO:0007669"/>
    <property type="project" value="InterPro"/>
</dbReference>
<protein>
    <submittedName>
        <fullName evidence="5">Axin-1</fullName>
    </submittedName>
</protein>
<dbReference type="GO" id="GO:0070411">
    <property type="term" value="F:I-SMAD binding"/>
    <property type="evidence" value="ECO:0007669"/>
    <property type="project" value="TreeGrafter"/>
</dbReference>
<dbReference type="GO" id="GO:0031625">
    <property type="term" value="F:ubiquitin protein ligase binding"/>
    <property type="evidence" value="ECO:0007669"/>
    <property type="project" value="TreeGrafter"/>
</dbReference>
<dbReference type="InterPro" id="IPR001158">
    <property type="entry name" value="DIX"/>
</dbReference>
<sequence>MKDQTKTHAACREPINPYYVNTGYALAPATSANDSEQQSMSSDADTTSLTDSSVDGVPPYRYRKQHRREMHESAKANGRVPLPHIPRTNRIPKDIHVEPERFAAELVGRLEGVLRERAAREELEQRLKRVRLDPTMPPNPAPSPLIQLEEVRRRLEEEELKSGTVQPKQRYVMEVMQRGRTAARPTLFPPLGAAPAVSDSELSQPEHRAAKKPPCDHITVAYYFCEELIPYRTSVRGRLVTLGQFKELLTKKGNYRYYFKKVSDEFDCGVVFEEVREDEAALPIFEEKIIGKVERID</sequence>
<feature type="region of interest" description="Disordered" evidence="3">
    <location>
        <begin position="29"/>
        <end position="87"/>
    </location>
</feature>
<evidence type="ECO:0000256" key="1">
    <source>
        <dbReference type="ARBA" id="ARBA00022687"/>
    </source>
</evidence>
<dbReference type="PROSITE" id="PS50841">
    <property type="entry name" value="DIX"/>
    <property type="match status" value="1"/>
</dbReference>
<feature type="domain" description="DIX" evidence="4">
    <location>
        <begin position="215"/>
        <end position="297"/>
    </location>
</feature>
<evidence type="ECO:0000259" key="4">
    <source>
        <dbReference type="PROSITE" id="PS50841"/>
    </source>
</evidence>
<feature type="compositionally biased region" description="Low complexity" evidence="3">
    <location>
        <begin position="39"/>
        <end position="53"/>
    </location>
</feature>
<proteinExistence type="predicted"/>
<evidence type="ECO:0000313" key="6">
    <source>
        <dbReference type="Proteomes" id="UP000314294"/>
    </source>
</evidence>
<dbReference type="GO" id="GO:0060090">
    <property type="term" value="F:molecular adaptor activity"/>
    <property type="evidence" value="ECO:0007669"/>
    <property type="project" value="TreeGrafter"/>
</dbReference>
<dbReference type="GO" id="GO:0008013">
    <property type="term" value="F:beta-catenin binding"/>
    <property type="evidence" value="ECO:0007669"/>
    <property type="project" value="TreeGrafter"/>
</dbReference>
<dbReference type="Gene3D" id="2.40.240.130">
    <property type="match status" value="1"/>
</dbReference>
<name>A0A4Z2HRV2_9TELE</name>
<evidence type="ECO:0000313" key="5">
    <source>
        <dbReference type="EMBL" id="TNN68045.1"/>
    </source>
</evidence>
<keyword evidence="6" id="KW-1185">Reference proteome</keyword>
<dbReference type="GO" id="GO:0005634">
    <property type="term" value="C:nucleus"/>
    <property type="evidence" value="ECO:0007669"/>
    <property type="project" value="TreeGrafter"/>
</dbReference>
<dbReference type="GO" id="GO:0030877">
    <property type="term" value="C:beta-catenin destruction complex"/>
    <property type="evidence" value="ECO:0007669"/>
    <property type="project" value="TreeGrafter"/>
</dbReference>
<dbReference type="Proteomes" id="UP000314294">
    <property type="component" value="Unassembled WGS sequence"/>
</dbReference>
<dbReference type="AlphaFoldDB" id="A0A4Z2HRV2"/>
<reference evidence="5 6" key="1">
    <citation type="submission" date="2019-03" db="EMBL/GenBank/DDBJ databases">
        <title>First draft genome of Liparis tanakae, snailfish: a comprehensive survey of snailfish specific genes.</title>
        <authorList>
            <person name="Kim W."/>
            <person name="Song I."/>
            <person name="Jeong J.-H."/>
            <person name="Kim D."/>
            <person name="Kim S."/>
            <person name="Ryu S."/>
            <person name="Song J.Y."/>
            <person name="Lee S.K."/>
        </authorList>
    </citation>
    <scope>NUCLEOTIDE SEQUENCE [LARGE SCALE GENOMIC DNA]</scope>
    <source>
        <tissue evidence="5">Muscle</tissue>
    </source>
</reference>
<dbReference type="GO" id="GO:0019901">
    <property type="term" value="F:protein kinase binding"/>
    <property type="evidence" value="ECO:0007669"/>
    <property type="project" value="TreeGrafter"/>
</dbReference>
<dbReference type="FunFam" id="2.40.240.130:FF:000002">
    <property type="entry name" value="Axin 1"/>
    <property type="match status" value="1"/>
</dbReference>
<dbReference type="Pfam" id="PF00778">
    <property type="entry name" value="DIX"/>
    <property type="match status" value="1"/>
</dbReference>
<dbReference type="InterPro" id="IPR043581">
    <property type="entry name" value="Axin-like"/>
</dbReference>
<gene>
    <name evidence="5" type="primary">axin1_1</name>
    <name evidence="5" type="ORF">EYF80_021690</name>
</gene>
<dbReference type="InterPro" id="IPR029071">
    <property type="entry name" value="Ubiquitin-like_domsf"/>
</dbReference>
<dbReference type="PANTHER" id="PTHR46102:SF3">
    <property type="entry name" value="AXIN-1"/>
    <property type="match status" value="1"/>
</dbReference>
<dbReference type="SMART" id="SM00021">
    <property type="entry name" value="DAX"/>
    <property type="match status" value="1"/>
</dbReference>
<comment type="caution">
    <text evidence="5">The sequence shown here is derived from an EMBL/GenBank/DDBJ whole genome shotgun (WGS) entry which is preliminary data.</text>
</comment>
<accession>A0A4Z2HRV2</accession>
<keyword evidence="1 2" id="KW-0879">Wnt signaling pathway</keyword>
<dbReference type="GO" id="GO:0016055">
    <property type="term" value="P:Wnt signaling pathway"/>
    <property type="evidence" value="ECO:0007669"/>
    <property type="project" value="UniProtKB-KW"/>
</dbReference>
<dbReference type="GO" id="GO:0048468">
    <property type="term" value="P:cell development"/>
    <property type="evidence" value="ECO:0007669"/>
    <property type="project" value="TreeGrafter"/>
</dbReference>
<dbReference type="PANTHER" id="PTHR46102">
    <property type="entry name" value="AXIN"/>
    <property type="match status" value="1"/>
</dbReference>